<name>A0A1A6GUF5_NEOLE</name>
<sequence>MFNPLIYSLKNKDSLHPVIGGLLGQLNPYLHREDLQMFFLSFYGFYKISHSVTSFPLQIHLDGRKTSPHVLPFACGIFVFWISYHYQHEAKVYSFSMN</sequence>
<keyword evidence="2" id="KW-1185">Reference proteome</keyword>
<evidence type="ECO:0000313" key="1">
    <source>
        <dbReference type="EMBL" id="OBS69564.1"/>
    </source>
</evidence>
<comment type="caution">
    <text evidence="1">The sequence shown here is derived from an EMBL/GenBank/DDBJ whole genome shotgun (WGS) entry which is preliminary data.</text>
</comment>
<reference evidence="1 2" key="1">
    <citation type="submission" date="2016-06" db="EMBL/GenBank/DDBJ databases">
        <title>The Draft Genome Sequence and Annotation of the Desert Woodrat Neotoma lepida.</title>
        <authorList>
            <person name="Campbell M."/>
            <person name="Oakeson K.F."/>
            <person name="Yandell M."/>
            <person name="Halpert J.R."/>
            <person name="Dearing D."/>
        </authorList>
    </citation>
    <scope>NUCLEOTIDE SEQUENCE [LARGE SCALE GENOMIC DNA]</scope>
    <source>
        <strain evidence="1">417</strain>
        <tissue evidence="1">Liver</tissue>
    </source>
</reference>
<organism evidence="1 2">
    <name type="scientific">Neotoma lepida</name>
    <name type="common">Desert woodrat</name>
    <dbReference type="NCBI Taxonomy" id="56216"/>
    <lineage>
        <taxon>Eukaryota</taxon>
        <taxon>Metazoa</taxon>
        <taxon>Chordata</taxon>
        <taxon>Craniata</taxon>
        <taxon>Vertebrata</taxon>
        <taxon>Euteleostomi</taxon>
        <taxon>Mammalia</taxon>
        <taxon>Eutheria</taxon>
        <taxon>Euarchontoglires</taxon>
        <taxon>Glires</taxon>
        <taxon>Rodentia</taxon>
        <taxon>Myomorpha</taxon>
        <taxon>Muroidea</taxon>
        <taxon>Cricetidae</taxon>
        <taxon>Neotominae</taxon>
        <taxon>Neotoma</taxon>
    </lineage>
</organism>
<accession>A0A1A6GUF5</accession>
<evidence type="ECO:0000313" key="2">
    <source>
        <dbReference type="Proteomes" id="UP000092124"/>
    </source>
</evidence>
<protein>
    <submittedName>
        <fullName evidence="1">Uncharacterized protein</fullName>
    </submittedName>
</protein>
<dbReference type="Proteomes" id="UP000092124">
    <property type="component" value="Unassembled WGS sequence"/>
</dbReference>
<dbReference type="EMBL" id="LZPO01068457">
    <property type="protein sequence ID" value="OBS69564.1"/>
    <property type="molecule type" value="Genomic_DNA"/>
</dbReference>
<feature type="non-terminal residue" evidence="1">
    <location>
        <position position="98"/>
    </location>
</feature>
<dbReference type="AlphaFoldDB" id="A0A1A6GUF5"/>
<gene>
    <name evidence="1" type="ORF">A6R68_01895</name>
</gene>
<proteinExistence type="predicted"/>